<dbReference type="InterPro" id="IPR001387">
    <property type="entry name" value="Cro/C1-type_HTH"/>
</dbReference>
<dbReference type="STRING" id="452652.KSE_18270"/>
<dbReference type="CDD" id="cd00093">
    <property type="entry name" value="HTH_XRE"/>
    <property type="match status" value="1"/>
</dbReference>
<name>E4N8X1_KITSK</name>
<dbReference type="Pfam" id="PF19054">
    <property type="entry name" value="DUF5753"/>
    <property type="match status" value="1"/>
</dbReference>
<dbReference type="InterPro" id="IPR010982">
    <property type="entry name" value="Lambda_DNA-bd_dom_sf"/>
</dbReference>
<dbReference type="SUPFAM" id="SSF47413">
    <property type="entry name" value="lambda repressor-like DNA-binding domains"/>
    <property type="match status" value="1"/>
</dbReference>
<keyword evidence="3" id="KW-1185">Reference proteome</keyword>
<dbReference type="EMBL" id="AP010968">
    <property type="protein sequence ID" value="BAJ27652.1"/>
    <property type="molecule type" value="Genomic_DNA"/>
</dbReference>
<dbReference type="PATRIC" id="fig|452652.3.peg.1834"/>
<dbReference type="eggNOG" id="COG1396">
    <property type="taxonomic scope" value="Bacteria"/>
</dbReference>
<dbReference type="KEGG" id="ksk:KSE_18270"/>
<dbReference type="Gene3D" id="1.10.260.40">
    <property type="entry name" value="lambda repressor-like DNA-binding domains"/>
    <property type="match status" value="1"/>
</dbReference>
<evidence type="ECO:0000313" key="3">
    <source>
        <dbReference type="Proteomes" id="UP000007076"/>
    </source>
</evidence>
<gene>
    <name evidence="2" type="ordered locus">KSE_18270</name>
</gene>
<evidence type="ECO:0000313" key="2">
    <source>
        <dbReference type="EMBL" id="BAJ27652.1"/>
    </source>
</evidence>
<evidence type="ECO:0000259" key="1">
    <source>
        <dbReference type="SMART" id="SM00530"/>
    </source>
</evidence>
<dbReference type="GO" id="GO:0003677">
    <property type="term" value="F:DNA binding"/>
    <property type="evidence" value="ECO:0007669"/>
    <property type="project" value="InterPro"/>
</dbReference>
<feature type="domain" description="HTH cro/C1-type" evidence="1">
    <location>
        <begin position="15"/>
        <end position="75"/>
    </location>
</feature>
<dbReference type="Proteomes" id="UP000007076">
    <property type="component" value="Chromosome"/>
</dbReference>
<reference evidence="2 3" key="1">
    <citation type="journal article" date="2010" name="DNA Res.">
        <title>Genome sequence of Kitasatospora setae NBRC 14216T: an evolutionary snapshot of the family Streptomycetaceae.</title>
        <authorList>
            <person name="Ichikawa N."/>
            <person name="Oguchi A."/>
            <person name="Ikeda H."/>
            <person name="Ishikawa J."/>
            <person name="Kitani S."/>
            <person name="Watanabe Y."/>
            <person name="Nakamura S."/>
            <person name="Katano Y."/>
            <person name="Kishi E."/>
            <person name="Sasagawa M."/>
            <person name="Ankai A."/>
            <person name="Fukui S."/>
            <person name="Hashimoto Y."/>
            <person name="Kamata S."/>
            <person name="Otoguro M."/>
            <person name="Tanikawa S."/>
            <person name="Nihira T."/>
            <person name="Horinouchi S."/>
            <person name="Ohnishi Y."/>
            <person name="Hayakawa M."/>
            <person name="Kuzuyama T."/>
            <person name="Arisawa A."/>
            <person name="Nomoto F."/>
            <person name="Miura H."/>
            <person name="Takahashi Y."/>
            <person name="Fujita N."/>
        </authorList>
    </citation>
    <scope>NUCLEOTIDE SEQUENCE [LARGE SCALE GENOMIC DNA]</scope>
    <source>
        <strain evidence="3">ATCC 33774 / DSM 43861 / JCM 3304 / KCC A-0304 / NBRC 14216 / KM-6054</strain>
    </source>
</reference>
<proteinExistence type="predicted"/>
<dbReference type="RefSeq" id="WP_014134970.1">
    <property type="nucleotide sequence ID" value="NC_016109.1"/>
</dbReference>
<dbReference type="AlphaFoldDB" id="E4N8X1"/>
<dbReference type="HOGENOM" id="CLU_055817_2_0_11"/>
<dbReference type="SMART" id="SM00530">
    <property type="entry name" value="HTH_XRE"/>
    <property type="match status" value="1"/>
</dbReference>
<organism evidence="2 3">
    <name type="scientific">Kitasatospora setae (strain ATCC 33774 / DSM 43861 / JCM 3304 / KCC A-0304 / NBRC 14216 / KM-6054)</name>
    <name type="common">Streptomyces setae</name>
    <dbReference type="NCBI Taxonomy" id="452652"/>
    <lineage>
        <taxon>Bacteria</taxon>
        <taxon>Bacillati</taxon>
        <taxon>Actinomycetota</taxon>
        <taxon>Actinomycetes</taxon>
        <taxon>Kitasatosporales</taxon>
        <taxon>Streptomycetaceae</taxon>
        <taxon>Kitasatospora</taxon>
    </lineage>
</organism>
<dbReference type="InterPro" id="IPR043917">
    <property type="entry name" value="DUF5753"/>
</dbReference>
<protein>
    <submittedName>
        <fullName evidence="2">Putative transcriptional regulator</fullName>
    </submittedName>
</protein>
<sequence length="287" mass="32131">MSTDFQQARAALGARMRELRESCVQPGGRRLSGRALAARLGWPQSKVSKLENGRQLPTMADVRAWAEAVGHPEAVAELAGRLRTVETQYRSYRRQLAGGAVPVQEAHAAQGARTRVRRSFDLTLVPGLLQTAGYAWAVLERFRTIHPSIRDVGAAVDKRMERQSVLRERDRSFHFLLWEGALVSRLALDAVMLDQLECLVPWLAQPHVRLGIVPFDAALEVPAMVGFSIHDDTLVITESYHAEMWLDDPADVAIHRRTWDALEASALYGADAHRVIVRAARRLRENH</sequence>
<accession>E4N8X1</accession>
<dbReference type="Pfam" id="PF13560">
    <property type="entry name" value="HTH_31"/>
    <property type="match status" value="1"/>
</dbReference>